<reference evidence="2 3" key="1">
    <citation type="submission" date="2020-07" db="EMBL/GenBank/DDBJ databases">
        <title>Spirosoma foliorum sp. nov., isolated from the leaves on the Nejang mountain Korea, Republic of.</title>
        <authorList>
            <person name="Ho H."/>
            <person name="Lee Y.-J."/>
            <person name="Nurcahyanto D.-A."/>
            <person name="Kim S.-G."/>
        </authorList>
    </citation>
    <scope>NUCLEOTIDE SEQUENCE [LARGE SCALE GENOMIC DNA]</scope>
    <source>
        <strain evidence="2 3">PL0136</strain>
    </source>
</reference>
<sequence length="87" mass="9578">MNIIWRVAGVALAVGLVLFLLTLIVKVLLVGLGLFLVVRVAGARLAGRSFGRFERGGWQSSNIISIDNPTYRSPISVQRYERVIPIN</sequence>
<evidence type="ECO:0000313" key="2">
    <source>
        <dbReference type="EMBL" id="QMW05628.1"/>
    </source>
</evidence>
<protein>
    <submittedName>
        <fullName evidence="2">Uncharacterized protein</fullName>
    </submittedName>
</protein>
<organism evidence="2 3">
    <name type="scientific">Spirosoma foliorum</name>
    <dbReference type="NCBI Taxonomy" id="2710596"/>
    <lineage>
        <taxon>Bacteria</taxon>
        <taxon>Pseudomonadati</taxon>
        <taxon>Bacteroidota</taxon>
        <taxon>Cytophagia</taxon>
        <taxon>Cytophagales</taxon>
        <taxon>Cytophagaceae</taxon>
        <taxon>Spirosoma</taxon>
    </lineage>
</organism>
<evidence type="ECO:0000256" key="1">
    <source>
        <dbReference type="SAM" id="Phobius"/>
    </source>
</evidence>
<name>A0A7G5H3D6_9BACT</name>
<keyword evidence="1" id="KW-0812">Transmembrane</keyword>
<gene>
    <name evidence="2" type="ORF">H3H32_12420</name>
</gene>
<evidence type="ECO:0000313" key="3">
    <source>
        <dbReference type="Proteomes" id="UP000515369"/>
    </source>
</evidence>
<dbReference type="AlphaFoldDB" id="A0A7G5H3D6"/>
<dbReference type="Proteomes" id="UP000515369">
    <property type="component" value="Chromosome"/>
</dbReference>
<keyword evidence="1" id="KW-1133">Transmembrane helix</keyword>
<dbReference type="KEGG" id="sfol:H3H32_12420"/>
<proteinExistence type="predicted"/>
<accession>A0A7G5H3D6</accession>
<dbReference type="RefSeq" id="WP_182463009.1">
    <property type="nucleotide sequence ID" value="NZ_CP059732.1"/>
</dbReference>
<feature type="transmembrane region" description="Helical" evidence="1">
    <location>
        <begin position="12"/>
        <end position="38"/>
    </location>
</feature>
<keyword evidence="1" id="KW-0472">Membrane</keyword>
<keyword evidence="3" id="KW-1185">Reference proteome</keyword>
<dbReference type="EMBL" id="CP059732">
    <property type="protein sequence ID" value="QMW05628.1"/>
    <property type="molecule type" value="Genomic_DNA"/>
</dbReference>